<dbReference type="Proteomes" id="UP000033123">
    <property type="component" value="Chromosome"/>
</dbReference>
<reference evidence="1 2" key="1">
    <citation type="submission" date="2014-07" db="EMBL/GenBank/DDBJ databases">
        <title>Methanogenic archaea and the global carbon cycle.</title>
        <authorList>
            <person name="Henriksen J.R."/>
            <person name="Luke J."/>
            <person name="Reinhart S."/>
            <person name="Benedict M.N."/>
            <person name="Youngblut N.D."/>
            <person name="Metcalf M.E."/>
            <person name="Whitaker R.J."/>
            <person name="Metcalf W.W."/>
        </authorList>
    </citation>
    <scope>NUCLEOTIDE SEQUENCE [LARGE SCALE GENOMIC DNA]</scope>
    <source>
        <strain evidence="1 2">C2J</strain>
    </source>
</reference>
<accession>A0A0E3LCJ0</accession>
<dbReference type="STRING" id="1434118.MSSAC_1016"/>
<protein>
    <submittedName>
        <fullName evidence="1">Uncharacterized protein</fullName>
    </submittedName>
</protein>
<dbReference type="AlphaFoldDB" id="A0A0E3LCJ0"/>
<sequence length="76" mass="8994">MLKLDPMITRERLLMVVITSPDLVRNALRESITGFFTSFRINFSMKMFAWNTDRTINYFVQFTVINARHVFSSINE</sequence>
<gene>
    <name evidence="1" type="ORF">MSSAC_1016</name>
</gene>
<evidence type="ECO:0000313" key="2">
    <source>
        <dbReference type="Proteomes" id="UP000033123"/>
    </source>
</evidence>
<name>A0A0E3LCJ0_9EURY</name>
<dbReference type="HOGENOM" id="CLU_2645968_0_0_2"/>
<dbReference type="EMBL" id="CP009508">
    <property type="protein sequence ID" value="AKB35606.1"/>
    <property type="molecule type" value="Genomic_DNA"/>
</dbReference>
<dbReference type="KEGG" id="msj:MSSAC_1016"/>
<proteinExistence type="predicted"/>
<evidence type="ECO:0000313" key="1">
    <source>
        <dbReference type="EMBL" id="AKB35606.1"/>
    </source>
</evidence>
<organism evidence="1 2">
    <name type="scientific">Methanosarcina siciliae C2J</name>
    <dbReference type="NCBI Taxonomy" id="1434118"/>
    <lineage>
        <taxon>Archaea</taxon>
        <taxon>Methanobacteriati</taxon>
        <taxon>Methanobacteriota</taxon>
        <taxon>Stenosarchaea group</taxon>
        <taxon>Methanomicrobia</taxon>
        <taxon>Methanosarcinales</taxon>
        <taxon>Methanosarcinaceae</taxon>
        <taxon>Methanosarcina</taxon>
    </lineage>
</organism>